<name>A0A6P6Y9L6_DERPT</name>
<keyword evidence="9" id="KW-0460">Magnesium</keyword>
<feature type="domain" description="XPG-I" evidence="13">
    <location>
        <begin position="138"/>
        <end position="205"/>
    </location>
</feature>
<keyword evidence="3" id="KW-0540">Nuclease</keyword>
<dbReference type="InParanoid" id="A0A6P6Y9L6"/>
<evidence type="ECO:0000256" key="1">
    <source>
        <dbReference type="ARBA" id="ARBA00001946"/>
    </source>
</evidence>
<evidence type="ECO:0000256" key="5">
    <source>
        <dbReference type="ARBA" id="ARBA00022759"/>
    </source>
</evidence>
<gene>
    <name evidence="16" type="primary">LOC113796110</name>
</gene>
<sequence>MGCKGLHQAIRENTRFVSVKQFSHKRCAIDAYSWLHRAAYSDVKQVTSGLVSKKVTASIIRKVKTLLNYSIDCVFVFDGVSLPSKKKTDELRRSQRATSLEKAAQYRNKSDRKNEFKYLSAAVSVSWEQVKDLIDNLRELNIKYLVAPYEADSQLAFLNYQNYVDFIFSEDSDLLLYGAKVMLTKYESDGTCIMIKQEALIQCDILPVRYSTSAVWTLLCCLSGCDYTDGIKGIGIKKGAKVLVKTLEMLEIDVHNIADDQIKKIFKKACEQITDHLSENTEIIDELTNAFLTFRYHWVYDPISQQCVNISKVENCSAEISALIGPKIENDELKKLVSGSIHPITKVKEAKQYEYELNLSQLNNFGDIESDEKENIDHYNETIFSKPLKRRYATVKKNAPEVETFPNIDELFPLLEELKKSKQN</sequence>
<dbReference type="GO" id="GO:0017108">
    <property type="term" value="F:5'-flap endonuclease activity"/>
    <property type="evidence" value="ECO:0007669"/>
    <property type="project" value="TreeGrafter"/>
</dbReference>
<dbReference type="Gene3D" id="3.40.50.1010">
    <property type="entry name" value="5'-nuclease"/>
    <property type="match status" value="1"/>
</dbReference>
<dbReference type="KEGG" id="dpte:113796110"/>
<dbReference type="Gene3D" id="1.10.150.20">
    <property type="entry name" value="5' to 3' exonuclease, C-terminal subdomain"/>
    <property type="match status" value="1"/>
</dbReference>
<accession>A0A6P6Y9L6</accession>
<dbReference type="GO" id="GO:0046872">
    <property type="term" value="F:metal ion binding"/>
    <property type="evidence" value="ECO:0007669"/>
    <property type="project" value="UniProtKB-KW"/>
</dbReference>
<dbReference type="InterPro" id="IPR006085">
    <property type="entry name" value="XPG_DNA_repair_N"/>
</dbReference>
<evidence type="ECO:0000256" key="6">
    <source>
        <dbReference type="ARBA" id="ARBA00022763"/>
    </source>
</evidence>
<keyword evidence="5" id="KW-0255">Endonuclease</keyword>
<evidence type="ECO:0000259" key="13">
    <source>
        <dbReference type="SMART" id="SM00484"/>
    </source>
</evidence>
<evidence type="ECO:0000313" key="15">
    <source>
        <dbReference type="Proteomes" id="UP000515146"/>
    </source>
</evidence>
<dbReference type="PANTHER" id="PTHR11081">
    <property type="entry name" value="FLAP ENDONUCLEASE FAMILY MEMBER"/>
    <property type="match status" value="1"/>
</dbReference>
<evidence type="ECO:0000256" key="3">
    <source>
        <dbReference type="ARBA" id="ARBA00022722"/>
    </source>
</evidence>
<keyword evidence="11" id="KW-0234">DNA repair</keyword>
<protein>
    <submittedName>
        <fullName evidence="16">Exonuclease 1-like</fullName>
    </submittedName>
</protein>
<dbReference type="SUPFAM" id="SSF88723">
    <property type="entry name" value="PIN domain-like"/>
    <property type="match status" value="1"/>
</dbReference>
<dbReference type="InterPro" id="IPR006084">
    <property type="entry name" value="XPG/Rad2"/>
</dbReference>
<reference evidence="16" key="1">
    <citation type="submission" date="2025-08" db="UniProtKB">
        <authorList>
            <consortium name="RefSeq"/>
        </authorList>
    </citation>
    <scope>IDENTIFICATION</scope>
    <source>
        <strain evidence="16">Airmid</strain>
    </source>
</reference>
<organism evidence="15 16">
    <name type="scientific">Dermatophagoides pteronyssinus</name>
    <name type="common">European house dust mite</name>
    <dbReference type="NCBI Taxonomy" id="6956"/>
    <lineage>
        <taxon>Eukaryota</taxon>
        <taxon>Metazoa</taxon>
        <taxon>Ecdysozoa</taxon>
        <taxon>Arthropoda</taxon>
        <taxon>Chelicerata</taxon>
        <taxon>Arachnida</taxon>
        <taxon>Acari</taxon>
        <taxon>Acariformes</taxon>
        <taxon>Sarcoptiformes</taxon>
        <taxon>Astigmata</taxon>
        <taxon>Psoroptidia</taxon>
        <taxon>Analgoidea</taxon>
        <taxon>Pyroglyphidae</taxon>
        <taxon>Dermatophagoidinae</taxon>
        <taxon>Dermatophagoides</taxon>
    </lineage>
</organism>
<dbReference type="GO" id="GO:0003677">
    <property type="term" value="F:DNA binding"/>
    <property type="evidence" value="ECO:0007669"/>
    <property type="project" value="UniProtKB-KW"/>
</dbReference>
<evidence type="ECO:0000256" key="12">
    <source>
        <dbReference type="ARBA" id="ARBA00023242"/>
    </source>
</evidence>
<dbReference type="InterPro" id="IPR006086">
    <property type="entry name" value="XPG-I_dom"/>
</dbReference>
<keyword evidence="4" id="KW-0479">Metal-binding</keyword>
<dbReference type="SMART" id="SM00484">
    <property type="entry name" value="XPGI"/>
    <property type="match status" value="1"/>
</dbReference>
<keyword evidence="15" id="KW-1185">Reference proteome</keyword>
<dbReference type="InterPro" id="IPR036279">
    <property type="entry name" value="5-3_exonuclease_C_sf"/>
</dbReference>
<comment type="subcellular location">
    <subcellularLocation>
        <location evidence="2">Nucleus</location>
    </subcellularLocation>
</comment>
<proteinExistence type="predicted"/>
<evidence type="ECO:0000256" key="8">
    <source>
        <dbReference type="ARBA" id="ARBA00022839"/>
    </source>
</evidence>
<dbReference type="Proteomes" id="UP000515146">
    <property type="component" value="Unplaced"/>
</dbReference>
<evidence type="ECO:0000256" key="2">
    <source>
        <dbReference type="ARBA" id="ARBA00004123"/>
    </source>
</evidence>
<dbReference type="GO" id="GO:0006281">
    <property type="term" value="P:DNA repair"/>
    <property type="evidence" value="ECO:0007669"/>
    <property type="project" value="UniProtKB-KW"/>
</dbReference>
<dbReference type="GO" id="GO:0005634">
    <property type="term" value="C:nucleus"/>
    <property type="evidence" value="ECO:0007669"/>
    <property type="project" value="UniProtKB-SubCell"/>
</dbReference>
<dbReference type="RefSeq" id="XP_027202148.1">
    <property type="nucleotide sequence ID" value="XM_027346347.1"/>
</dbReference>
<keyword evidence="7" id="KW-0378">Hydrolase</keyword>
<dbReference type="PANTHER" id="PTHR11081:SF65">
    <property type="entry name" value="DNA DAMAGE-INDUCIBLE PROTEIN DIN7-RELATED"/>
    <property type="match status" value="1"/>
</dbReference>
<evidence type="ECO:0000259" key="14">
    <source>
        <dbReference type="SMART" id="SM00485"/>
    </source>
</evidence>
<keyword evidence="6" id="KW-0227">DNA damage</keyword>
<comment type="cofactor">
    <cofactor evidence="1">
        <name>Mg(2+)</name>
        <dbReference type="ChEBI" id="CHEBI:18420"/>
    </cofactor>
</comment>
<dbReference type="SMART" id="SM00279">
    <property type="entry name" value="HhH2"/>
    <property type="match status" value="1"/>
</dbReference>
<dbReference type="SUPFAM" id="SSF47807">
    <property type="entry name" value="5' to 3' exonuclease, C-terminal subdomain"/>
    <property type="match status" value="1"/>
</dbReference>
<dbReference type="InterPro" id="IPR008918">
    <property type="entry name" value="HhH2"/>
</dbReference>
<keyword evidence="12" id="KW-0539">Nucleus</keyword>
<evidence type="ECO:0000313" key="16">
    <source>
        <dbReference type="RefSeq" id="XP_027202148.1"/>
    </source>
</evidence>
<dbReference type="InterPro" id="IPR029060">
    <property type="entry name" value="PIN-like_dom_sf"/>
</dbReference>
<dbReference type="AlphaFoldDB" id="A0A6P6Y9L6"/>
<dbReference type="GO" id="GO:0004527">
    <property type="term" value="F:exonuclease activity"/>
    <property type="evidence" value="ECO:0007669"/>
    <property type="project" value="UniProtKB-KW"/>
</dbReference>
<keyword evidence="10" id="KW-0238">DNA-binding</keyword>
<evidence type="ECO:0000256" key="7">
    <source>
        <dbReference type="ARBA" id="ARBA00022801"/>
    </source>
</evidence>
<feature type="domain" description="XPG N-terminal" evidence="14">
    <location>
        <begin position="1"/>
        <end position="99"/>
    </location>
</feature>
<dbReference type="CDD" id="cd09857">
    <property type="entry name" value="PIN_EXO1"/>
    <property type="match status" value="1"/>
</dbReference>
<dbReference type="SMART" id="SM00485">
    <property type="entry name" value="XPGN"/>
    <property type="match status" value="1"/>
</dbReference>
<dbReference type="Pfam" id="PF00867">
    <property type="entry name" value="XPG_I"/>
    <property type="match status" value="1"/>
</dbReference>
<dbReference type="Pfam" id="PF00752">
    <property type="entry name" value="XPG_N"/>
    <property type="match status" value="1"/>
</dbReference>
<evidence type="ECO:0000256" key="4">
    <source>
        <dbReference type="ARBA" id="ARBA00022723"/>
    </source>
</evidence>
<keyword evidence="8" id="KW-0269">Exonuclease</keyword>
<evidence type="ECO:0000256" key="11">
    <source>
        <dbReference type="ARBA" id="ARBA00023204"/>
    </source>
</evidence>
<dbReference type="FunFam" id="3.40.50.1010:FF:000111">
    <property type="entry name" value="Exonuclease 1"/>
    <property type="match status" value="1"/>
</dbReference>
<evidence type="ECO:0000256" key="9">
    <source>
        <dbReference type="ARBA" id="ARBA00022842"/>
    </source>
</evidence>
<dbReference type="OrthoDB" id="26491at2759"/>
<dbReference type="InterPro" id="IPR044752">
    <property type="entry name" value="PIN-like_EXO1"/>
</dbReference>
<dbReference type="PRINTS" id="PR00853">
    <property type="entry name" value="XPGRADSUPER"/>
</dbReference>
<evidence type="ECO:0000256" key="10">
    <source>
        <dbReference type="ARBA" id="ARBA00023125"/>
    </source>
</evidence>